<protein>
    <submittedName>
        <fullName evidence="1">Uncharacterized protein</fullName>
    </submittedName>
</protein>
<comment type="caution">
    <text evidence="1">The sequence shown here is derived from an EMBL/GenBank/DDBJ whole genome shotgun (WGS) entry which is preliminary data.</text>
</comment>
<name>A0A8J5MDI6_9STRA</name>
<dbReference type="PANTHER" id="PTHR31569">
    <property type="entry name" value="SWIM-TYPE DOMAIN-CONTAINING PROTEIN"/>
    <property type="match status" value="1"/>
</dbReference>
<reference evidence="1" key="1">
    <citation type="submission" date="2021-01" db="EMBL/GenBank/DDBJ databases">
        <title>Phytophthora aleatoria, a newly-described species from Pinus radiata is distinct from Phytophthora cactorum isolates based on comparative genomics.</title>
        <authorList>
            <person name="Mcdougal R."/>
            <person name="Panda P."/>
            <person name="Williams N."/>
            <person name="Studholme D.J."/>
        </authorList>
    </citation>
    <scope>NUCLEOTIDE SEQUENCE</scope>
    <source>
        <strain evidence="1">NZFS 4037</strain>
    </source>
</reference>
<dbReference type="PANTHER" id="PTHR31569:SF4">
    <property type="entry name" value="SWIM-TYPE DOMAIN-CONTAINING PROTEIN"/>
    <property type="match status" value="1"/>
</dbReference>
<evidence type="ECO:0000313" key="2">
    <source>
        <dbReference type="Proteomes" id="UP000709295"/>
    </source>
</evidence>
<gene>
    <name evidence="1" type="ORF">JG688_00014296</name>
</gene>
<feature type="non-terminal residue" evidence="1">
    <location>
        <position position="1"/>
    </location>
</feature>
<evidence type="ECO:0000313" key="1">
    <source>
        <dbReference type="EMBL" id="KAG6950149.1"/>
    </source>
</evidence>
<keyword evidence="2" id="KW-1185">Reference proteome</keyword>
<dbReference type="AlphaFoldDB" id="A0A8J5MDI6"/>
<sequence>LVYAHSESAFEEQSVLLKKLSCKGGTKSFWEYFQSNWVASKEMWVRYYRNMHPHFRNTNNRLESNFGKIKLDLDGASTMKECLESLLRFNTRCENEYHASILSSFESGNANCSP</sequence>
<accession>A0A8J5MDI6</accession>
<dbReference type="InterPro" id="IPR052579">
    <property type="entry name" value="Zinc_finger_SWIM"/>
</dbReference>
<organism evidence="1 2">
    <name type="scientific">Phytophthora aleatoria</name>
    <dbReference type="NCBI Taxonomy" id="2496075"/>
    <lineage>
        <taxon>Eukaryota</taxon>
        <taxon>Sar</taxon>
        <taxon>Stramenopiles</taxon>
        <taxon>Oomycota</taxon>
        <taxon>Peronosporomycetes</taxon>
        <taxon>Peronosporales</taxon>
        <taxon>Peronosporaceae</taxon>
        <taxon>Phytophthora</taxon>
    </lineage>
</organism>
<dbReference type="EMBL" id="JAENGY010001339">
    <property type="protein sequence ID" value="KAG6950149.1"/>
    <property type="molecule type" value="Genomic_DNA"/>
</dbReference>
<dbReference type="Proteomes" id="UP000709295">
    <property type="component" value="Unassembled WGS sequence"/>
</dbReference>
<proteinExistence type="predicted"/>